<dbReference type="GO" id="GO:0000724">
    <property type="term" value="P:double-strand break repair via homologous recombination"/>
    <property type="evidence" value="ECO:0007669"/>
    <property type="project" value="TreeGrafter"/>
</dbReference>
<dbReference type="GO" id="GO:0003677">
    <property type="term" value="F:DNA binding"/>
    <property type="evidence" value="ECO:0007669"/>
    <property type="project" value="UniProtKB-KW"/>
</dbReference>
<comment type="catalytic activity">
    <reaction evidence="5">
        <text>Couples ATP hydrolysis with the unwinding of duplex DNA by translocating in the 3'-5' direction.</text>
        <dbReference type="EC" id="5.6.2.4"/>
    </reaction>
</comment>
<dbReference type="PANTHER" id="PTHR13710:SF153">
    <property type="entry name" value="RECQ-LIKE DNA HELICASE BLM"/>
    <property type="match status" value="1"/>
</dbReference>
<dbReference type="GO" id="GO:0009378">
    <property type="term" value="F:four-way junction helicase activity"/>
    <property type="evidence" value="ECO:0007669"/>
    <property type="project" value="TreeGrafter"/>
</dbReference>
<dbReference type="PROSITE" id="PS51194">
    <property type="entry name" value="HELICASE_CTER"/>
    <property type="match status" value="1"/>
</dbReference>
<feature type="non-terminal residue" evidence="8">
    <location>
        <position position="183"/>
    </location>
</feature>
<sequence length="183" mass="20384">LLLTATCSQTNVQMIKDNLGLLDLNVFRSSTISRPEIQLEVLNKPAQKENQTKLLLDLVQLNFPNRCIVYFATIDDCDTYYNVLAKHFGLNIVGKYHGSMPSKNQNINLENWKNGQLKLISATTAFGIGLNVNDVRAVIHTTFPISIDELVQETGRAGRNGMAAKNVIMYSSSDIRTLLLIIS</sequence>
<organism evidence="8 9">
    <name type="scientific">Gigaspora rosea</name>
    <dbReference type="NCBI Taxonomy" id="44941"/>
    <lineage>
        <taxon>Eukaryota</taxon>
        <taxon>Fungi</taxon>
        <taxon>Fungi incertae sedis</taxon>
        <taxon>Mucoromycota</taxon>
        <taxon>Glomeromycotina</taxon>
        <taxon>Glomeromycetes</taxon>
        <taxon>Diversisporales</taxon>
        <taxon>Gigasporaceae</taxon>
        <taxon>Gigaspora</taxon>
    </lineage>
</organism>
<feature type="non-terminal residue" evidence="8">
    <location>
        <position position="1"/>
    </location>
</feature>
<evidence type="ECO:0000259" key="7">
    <source>
        <dbReference type="PROSITE" id="PS51194"/>
    </source>
</evidence>
<dbReference type="GO" id="GO:0005694">
    <property type="term" value="C:chromosome"/>
    <property type="evidence" value="ECO:0007669"/>
    <property type="project" value="TreeGrafter"/>
</dbReference>
<evidence type="ECO:0000256" key="3">
    <source>
        <dbReference type="ARBA" id="ARBA00023235"/>
    </source>
</evidence>
<evidence type="ECO:0000313" key="9">
    <source>
        <dbReference type="Proteomes" id="UP000266673"/>
    </source>
</evidence>
<dbReference type="Pfam" id="PF00271">
    <property type="entry name" value="Helicase_C"/>
    <property type="match status" value="1"/>
</dbReference>
<reference evidence="8 9" key="1">
    <citation type="submission" date="2018-06" db="EMBL/GenBank/DDBJ databases">
        <title>Comparative genomics reveals the genomic features of Rhizophagus irregularis, R. cerebriforme, R. diaphanum and Gigaspora rosea, and their symbiotic lifestyle signature.</title>
        <authorList>
            <person name="Morin E."/>
            <person name="San Clemente H."/>
            <person name="Chen E.C.H."/>
            <person name="De La Providencia I."/>
            <person name="Hainaut M."/>
            <person name="Kuo A."/>
            <person name="Kohler A."/>
            <person name="Murat C."/>
            <person name="Tang N."/>
            <person name="Roy S."/>
            <person name="Loubradou J."/>
            <person name="Henrissat B."/>
            <person name="Grigoriev I.V."/>
            <person name="Corradi N."/>
            <person name="Roux C."/>
            <person name="Martin F.M."/>
        </authorList>
    </citation>
    <scope>NUCLEOTIDE SEQUENCE [LARGE SCALE GENOMIC DNA]</scope>
    <source>
        <strain evidence="8 9">DAOM 194757</strain>
    </source>
</reference>
<dbReference type="OrthoDB" id="10261556at2759"/>
<dbReference type="GO" id="GO:0043138">
    <property type="term" value="F:3'-5' DNA helicase activity"/>
    <property type="evidence" value="ECO:0007669"/>
    <property type="project" value="UniProtKB-EC"/>
</dbReference>
<keyword evidence="9" id="KW-1185">Reference proteome</keyword>
<dbReference type="STRING" id="44941.A0A397TU12"/>
<dbReference type="InterPro" id="IPR027417">
    <property type="entry name" value="P-loop_NTPase"/>
</dbReference>
<dbReference type="SMART" id="SM00490">
    <property type="entry name" value="HELICc"/>
    <property type="match status" value="1"/>
</dbReference>
<evidence type="ECO:0000256" key="2">
    <source>
        <dbReference type="ARBA" id="ARBA00023125"/>
    </source>
</evidence>
<gene>
    <name evidence="8" type="ORF">C2G38_1876882</name>
</gene>
<dbReference type="GO" id="GO:0005737">
    <property type="term" value="C:cytoplasm"/>
    <property type="evidence" value="ECO:0007669"/>
    <property type="project" value="TreeGrafter"/>
</dbReference>
<feature type="domain" description="Helicase C-terminal" evidence="7">
    <location>
        <begin position="51"/>
        <end position="183"/>
    </location>
</feature>
<dbReference type="EMBL" id="QKWP01003083">
    <property type="protein sequence ID" value="RIB01510.1"/>
    <property type="molecule type" value="Genomic_DNA"/>
</dbReference>
<dbReference type="GO" id="GO:0005634">
    <property type="term" value="C:nucleus"/>
    <property type="evidence" value="ECO:0007669"/>
    <property type="project" value="TreeGrafter"/>
</dbReference>
<dbReference type="SUPFAM" id="SSF52540">
    <property type="entry name" value="P-loop containing nucleoside triphosphate hydrolases"/>
    <property type="match status" value="1"/>
</dbReference>
<keyword evidence="2" id="KW-0238">DNA-binding</keyword>
<dbReference type="EC" id="5.6.2.4" evidence="6"/>
<evidence type="ECO:0000256" key="5">
    <source>
        <dbReference type="ARBA" id="ARBA00034617"/>
    </source>
</evidence>
<proteinExistence type="inferred from homology"/>
<evidence type="ECO:0000256" key="1">
    <source>
        <dbReference type="ARBA" id="ARBA00005446"/>
    </source>
</evidence>
<comment type="caution">
    <text evidence="8">The sequence shown here is derived from an EMBL/GenBank/DDBJ whole genome shotgun (WGS) entry which is preliminary data.</text>
</comment>
<dbReference type="InterPro" id="IPR001650">
    <property type="entry name" value="Helicase_C-like"/>
</dbReference>
<evidence type="ECO:0000256" key="4">
    <source>
        <dbReference type="ARBA" id="ARBA00023242"/>
    </source>
</evidence>
<dbReference type="GO" id="GO:0016787">
    <property type="term" value="F:hydrolase activity"/>
    <property type="evidence" value="ECO:0007669"/>
    <property type="project" value="UniProtKB-KW"/>
</dbReference>
<keyword evidence="8" id="KW-0378">Hydrolase</keyword>
<keyword evidence="3" id="KW-0413">Isomerase</keyword>
<keyword evidence="4" id="KW-0539">Nucleus</keyword>
<name>A0A397TU12_9GLOM</name>
<comment type="similarity">
    <text evidence="1">Belongs to the helicase family. RecQ subfamily.</text>
</comment>
<protein>
    <recommendedName>
        <fullName evidence="6">DNA 3'-5' helicase</fullName>
        <ecNumber evidence="6">5.6.2.4</ecNumber>
    </recommendedName>
</protein>
<dbReference type="Gene3D" id="3.40.50.300">
    <property type="entry name" value="P-loop containing nucleotide triphosphate hydrolases"/>
    <property type="match status" value="1"/>
</dbReference>
<dbReference type="PANTHER" id="PTHR13710">
    <property type="entry name" value="DNA HELICASE RECQ FAMILY MEMBER"/>
    <property type="match status" value="1"/>
</dbReference>
<evidence type="ECO:0000313" key="8">
    <source>
        <dbReference type="EMBL" id="RIB01510.1"/>
    </source>
</evidence>
<dbReference type="AlphaFoldDB" id="A0A397TU12"/>
<accession>A0A397TU12</accession>
<evidence type="ECO:0000256" key="6">
    <source>
        <dbReference type="ARBA" id="ARBA00034808"/>
    </source>
</evidence>
<dbReference type="Proteomes" id="UP000266673">
    <property type="component" value="Unassembled WGS sequence"/>
</dbReference>